<organism evidence="3">
    <name type="scientific">Daucus carota subsp. sativus</name>
    <name type="common">Carrot</name>
    <dbReference type="NCBI Taxonomy" id="79200"/>
    <lineage>
        <taxon>Eukaryota</taxon>
        <taxon>Viridiplantae</taxon>
        <taxon>Streptophyta</taxon>
        <taxon>Embryophyta</taxon>
        <taxon>Tracheophyta</taxon>
        <taxon>Spermatophyta</taxon>
        <taxon>Magnoliopsida</taxon>
        <taxon>eudicotyledons</taxon>
        <taxon>Gunneridae</taxon>
        <taxon>Pentapetalae</taxon>
        <taxon>asterids</taxon>
        <taxon>campanulids</taxon>
        <taxon>Apiales</taxon>
        <taxon>Apiaceae</taxon>
        <taxon>Apioideae</taxon>
        <taxon>Scandiceae</taxon>
        <taxon>Daucinae</taxon>
        <taxon>Daucus</taxon>
        <taxon>Daucus sect. Daucus</taxon>
    </lineage>
</organism>
<dbReference type="EMBL" id="LNRQ01000001">
    <property type="protein sequence ID" value="KZN08701.1"/>
    <property type="molecule type" value="Genomic_DNA"/>
</dbReference>
<evidence type="ECO:0000313" key="5">
    <source>
        <dbReference type="Proteomes" id="UP000077755"/>
    </source>
</evidence>
<dbReference type="KEGG" id="dcr:108205458"/>
<feature type="region of interest" description="Disordered" evidence="1">
    <location>
        <begin position="78"/>
        <end position="119"/>
    </location>
</feature>
<feature type="domain" description="VQ" evidence="2">
    <location>
        <begin position="57"/>
        <end position="82"/>
    </location>
</feature>
<dbReference type="GO" id="GO:0005634">
    <property type="term" value="C:nucleus"/>
    <property type="evidence" value="ECO:0007669"/>
    <property type="project" value="TreeGrafter"/>
</dbReference>
<gene>
    <name evidence="3" type="ORF">DCAR_001357</name>
    <name evidence="4" type="ORF">DCAR_0101287</name>
</gene>
<dbReference type="InterPro" id="IPR008889">
    <property type="entry name" value="VQ"/>
</dbReference>
<dbReference type="Proteomes" id="UP000077755">
    <property type="component" value="Chromosome 1"/>
</dbReference>
<accession>A0A166G9F3</accession>
<name>A0A166G9F3_DAUCS</name>
<feature type="compositionally biased region" description="Low complexity" evidence="1">
    <location>
        <begin position="78"/>
        <end position="92"/>
    </location>
</feature>
<dbReference type="Gramene" id="KZN08701">
    <property type="protein sequence ID" value="KZN08701"/>
    <property type="gene ID" value="DCAR_001357"/>
</dbReference>
<feature type="region of interest" description="Disordered" evidence="1">
    <location>
        <begin position="1"/>
        <end position="29"/>
    </location>
</feature>
<dbReference type="STRING" id="79200.A0A166G9F3"/>
<keyword evidence="5" id="KW-1185">Reference proteome</keyword>
<sequence>MNPWETFFEEEHPSPIRRQLQGPRPSPLRVHKVSHTIRKPPLAPAPEFRQPVIIYDISPKVIHTTVNEFRSVVQRLTGSSSSSSTAASSSSGNISPAARLASIERTSPPERERSSGAQMSGAEMGFYQSQGVLSPAPATLPPIPASMFSPGYQDWSMLNDLSPYIGNDIFTPSPTTLLPSEMGNSVHSPSYFDLLRQYFDS</sequence>
<dbReference type="Pfam" id="PF05678">
    <property type="entry name" value="VQ"/>
    <property type="match status" value="1"/>
</dbReference>
<dbReference type="AlphaFoldDB" id="A0A166G9F3"/>
<dbReference type="PANTHER" id="PTHR33143">
    <property type="entry name" value="F16F4.1 PROTEIN-RELATED"/>
    <property type="match status" value="1"/>
</dbReference>
<dbReference type="InterPro" id="IPR039607">
    <property type="entry name" value="VQ_8/17/18/20/21/25"/>
</dbReference>
<evidence type="ECO:0000313" key="4">
    <source>
        <dbReference type="EMBL" id="WOG82125.1"/>
    </source>
</evidence>
<evidence type="ECO:0000259" key="2">
    <source>
        <dbReference type="Pfam" id="PF05678"/>
    </source>
</evidence>
<evidence type="ECO:0000256" key="1">
    <source>
        <dbReference type="SAM" id="MobiDB-lite"/>
    </source>
</evidence>
<reference evidence="4" key="2">
    <citation type="submission" date="2022-03" db="EMBL/GenBank/DDBJ databases">
        <title>Draft title - Genomic analysis of global carrot germplasm unveils the trajectory of domestication and the origin of high carotenoid orange carrot.</title>
        <authorList>
            <person name="Iorizzo M."/>
            <person name="Ellison S."/>
            <person name="Senalik D."/>
            <person name="Macko-Podgorni A."/>
            <person name="Grzebelus D."/>
            <person name="Bostan H."/>
            <person name="Rolling W."/>
            <person name="Curaba J."/>
            <person name="Simon P."/>
        </authorList>
    </citation>
    <scope>NUCLEOTIDE SEQUENCE</scope>
    <source>
        <tissue evidence="4">Leaf</tissue>
    </source>
</reference>
<proteinExistence type="predicted"/>
<dbReference type="PANTHER" id="PTHR33143:SF50">
    <property type="entry name" value="PROTEIN MKS1"/>
    <property type="match status" value="1"/>
</dbReference>
<reference evidence="3" key="1">
    <citation type="journal article" date="2016" name="Nat. Genet.">
        <title>A high-quality carrot genome assembly provides new insights into carotenoid accumulation and asterid genome evolution.</title>
        <authorList>
            <person name="Iorizzo M."/>
            <person name="Ellison S."/>
            <person name="Senalik D."/>
            <person name="Zeng P."/>
            <person name="Satapoomin P."/>
            <person name="Huang J."/>
            <person name="Bowman M."/>
            <person name="Iovene M."/>
            <person name="Sanseverino W."/>
            <person name="Cavagnaro P."/>
            <person name="Yildiz M."/>
            <person name="Macko-Podgorni A."/>
            <person name="Moranska E."/>
            <person name="Grzebelus E."/>
            <person name="Grzebelus D."/>
            <person name="Ashrafi H."/>
            <person name="Zheng Z."/>
            <person name="Cheng S."/>
            <person name="Spooner D."/>
            <person name="Van Deynze A."/>
            <person name="Simon P."/>
        </authorList>
    </citation>
    <scope>NUCLEOTIDE SEQUENCE [LARGE SCALE GENOMIC DNA]</scope>
    <source>
        <tissue evidence="3">Leaf</tissue>
    </source>
</reference>
<evidence type="ECO:0000313" key="3">
    <source>
        <dbReference type="EMBL" id="KZN08701.1"/>
    </source>
</evidence>
<protein>
    <recommendedName>
        <fullName evidence="2">VQ domain-containing protein</fullName>
    </recommendedName>
</protein>
<dbReference type="OrthoDB" id="1518325at2759"/>
<dbReference type="EMBL" id="CP093343">
    <property type="protein sequence ID" value="WOG82125.1"/>
    <property type="molecule type" value="Genomic_DNA"/>
</dbReference>
<dbReference type="OMA" id="WSPMFYG"/>